<accession>A0A4R1K397</accession>
<evidence type="ECO:0000313" key="3">
    <source>
        <dbReference type="Proteomes" id="UP000294614"/>
    </source>
</evidence>
<keyword evidence="3" id="KW-1185">Reference proteome</keyword>
<feature type="transmembrane region" description="Helical" evidence="1">
    <location>
        <begin position="31"/>
        <end position="51"/>
    </location>
</feature>
<keyword evidence="1" id="KW-0812">Transmembrane</keyword>
<dbReference type="PANTHER" id="PTHR31033:SF18">
    <property type="entry name" value="OS06G0115800 PROTEIN"/>
    <property type="match status" value="1"/>
</dbReference>
<proteinExistence type="predicted"/>
<dbReference type="AlphaFoldDB" id="A0A4R1K397"/>
<comment type="caution">
    <text evidence="2">The sequence shown here is derived from an EMBL/GenBank/DDBJ whole genome shotgun (WGS) entry which is preliminary data.</text>
</comment>
<keyword evidence="1" id="KW-0472">Membrane</keyword>
<keyword evidence="1" id="KW-1133">Transmembrane helix</keyword>
<reference evidence="2 3" key="1">
    <citation type="submission" date="2019-03" db="EMBL/GenBank/DDBJ databases">
        <title>Genomic Encyclopedia of Type Strains, Phase IV (KMG-IV): sequencing the most valuable type-strain genomes for metagenomic binning, comparative biology and taxonomic classification.</title>
        <authorList>
            <person name="Goeker M."/>
        </authorList>
    </citation>
    <scope>NUCLEOTIDE SEQUENCE [LARGE SCALE GENOMIC DNA]</scope>
    <source>
        <strain evidence="2 3">DSM 24984</strain>
    </source>
</reference>
<protein>
    <submittedName>
        <fullName evidence="2">Uncharacterized protein</fullName>
    </submittedName>
</protein>
<dbReference type="OrthoDB" id="5397176at2"/>
<organism evidence="2 3">
    <name type="scientific">Seleniivibrio woodruffii</name>
    <dbReference type="NCBI Taxonomy" id="1078050"/>
    <lineage>
        <taxon>Bacteria</taxon>
        <taxon>Pseudomonadati</taxon>
        <taxon>Deferribacterota</taxon>
        <taxon>Deferribacteres</taxon>
        <taxon>Deferribacterales</taxon>
        <taxon>Geovibrionaceae</taxon>
        <taxon>Seleniivibrio</taxon>
    </lineage>
</organism>
<dbReference type="RefSeq" id="WP_132874502.1">
    <property type="nucleotide sequence ID" value="NZ_JAJUHT010000015.1"/>
</dbReference>
<name>A0A4R1K397_9BACT</name>
<evidence type="ECO:0000313" key="2">
    <source>
        <dbReference type="EMBL" id="TCK58327.1"/>
    </source>
</evidence>
<feature type="transmembrane region" description="Helical" evidence="1">
    <location>
        <begin position="6"/>
        <end position="24"/>
    </location>
</feature>
<sequence length="87" mass="9852">MTSIQGVIAICIVAFILNLPFGWLRTYTRKFSLAWITCVHAPIPVVAIIRISTNTPWTYIPLFLLFSVAGQLIGAWLKKYYYSLKAS</sequence>
<dbReference type="Proteomes" id="UP000294614">
    <property type="component" value="Unassembled WGS sequence"/>
</dbReference>
<gene>
    <name evidence="2" type="ORF">C8D98_2525</name>
</gene>
<evidence type="ECO:0000256" key="1">
    <source>
        <dbReference type="SAM" id="Phobius"/>
    </source>
</evidence>
<dbReference type="EMBL" id="SMGG01000007">
    <property type="protein sequence ID" value="TCK58327.1"/>
    <property type="molecule type" value="Genomic_DNA"/>
</dbReference>
<dbReference type="PANTHER" id="PTHR31033">
    <property type="entry name" value="PROTEIN, PUTATIVE-RELATED"/>
    <property type="match status" value="1"/>
</dbReference>
<feature type="transmembrane region" description="Helical" evidence="1">
    <location>
        <begin position="57"/>
        <end position="77"/>
    </location>
</feature>